<dbReference type="Pfam" id="PF20100">
    <property type="entry name" value="DUF6490"/>
    <property type="match status" value="1"/>
</dbReference>
<feature type="transmembrane region" description="Helical" evidence="1">
    <location>
        <begin position="82"/>
        <end position="99"/>
    </location>
</feature>
<keyword evidence="3" id="KW-1185">Reference proteome</keyword>
<evidence type="ECO:0000313" key="3">
    <source>
        <dbReference type="Proteomes" id="UP001497457"/>
    </source>
</evidence>
<gene>
    <name evidence="2" type="ORF">URODEC1_LOCUS84090</name>
</gene>
<reference evidence="2 3" key="2">
    <citation type="submission" date="2024-10" db="EMBL/GenBank/DDBJ databases">
        <authorList>
            <person name="Ryan C."/>
        </authorList>
    </citation>
    <scope>NUCLEOTIDE SEQUENCE [LARGE SCALE GENOMIC DNA]</scope>
</reference>
<evidence type="ECO:0000313" key="2">
    <source>
        <dbReference type="EMBL" id="CAL5036712.1"/>
    </source>
</evidence>
<feature type="transmembrane region" description="Helical" evidence="1">
    <location>
        <begin position="105"/>
        <end position="128"/>
    </location>
</feature>
<keyword evidence="1" id="KW-1133">Transmembrane helix</keyword>
<sequence>MDHQRDDAHAAAHPLVVQAGFFMVTLSCVLAVYRAAGDAASIAFVLTSYGTLLLLFASLRAYERTPPGEPGGGRRRDRIRRLVWALSTLLTVLFAWRVAGVMMPYWPAALLVWALAAATAIGGFVALFHRHP</sequence>
<protein>
    <submittedName>
        <fullName evidence="2">Uncharacterized protein</fullName>
    </submittedName>
</protein>
<dbReference type="Proteomes" id="UP001497457">
    <property type="component" value="Chromosome 33rd"/>
</dbReference>
<accession>A0ABC9DD45</accession>
<organism evidence="2 3">
    <name type="scientific">Urochloa decumbens</name>
    <dbReference type="NCBI Taxonomy" id="240449"/>
    <lineage>
        <taxon>Eukaryota</taxon>
        <taxon>Viridiplantae</taxon>
        <taxon>Streptophyta</taxon>
        <taxon>Embryophyta</taxon>
        <taxon>Tracheophyta</taxon>
        <taxon>Spermatophyta</taxon>
        <taxon>Magnoliopsida</taxon>
        <taxon>Liliopsida</taxon>
        <taxon>Poales</taxon>
        <taxon>Poaceae</taxon>
        <taxon>PACMAD clade</taxon>
        <taxon>Panicoideae</taxon>
        <taxon>Panicodae</taxon>
        <taxon>Paniceae</taxon>
        <taxon>Melinidinae</taxon>
        <taxon>Urochloa</taxon>
    </lineage>
</organism>
<dbReference type="PANTHER" id="PTHR46610">
    <property type="entry name" value="OS05G0181300 PROTEIN"/>
    <property type="match status" value="1"/>
</dbReference>
<dbReference type="InterPro" id="IPR045501">
    <property type="entry name" value="DUF6490"/>
</dbReference>
<dbReference type="PROSITE" id="PS51257">
    <property type="entry name" value="PROKAR_LIPOPROTEIN"/>
    <property type="match status" value="1"/>
</dbReference>
<keyword evidence="1" id="KW-0812">Transmembrane</keyword>
<dbReference type="PANTHER" id="PTHR46610:SF12">
    <property type="entry name" value="OS06G0146600 PROTEIN"/>
    <property type="match status" value="1"/>
</dbReference>
<name>A0ABC9DD45_9POAL</name>
<dbReference type="AlphaFoldDB" id="A0ABC9DD45"/>
<dbReference type="EMBL" id="OZ075143">
    <property type="protein sequence ID" value="CAL5036712.1"/>
    <property type="molecule type" value="Genomic_DNA"/>
</dbReference>
<reference evidence="3" key="1">
    <citation type="submission" date="2024-06" db="EMBL/GenBank/DDBJ databases">
        <authorList>
            <person name="Ryan C."/>
        </authorList>
    </citation>
    <scope>NUCLEOTIDE SEQUENCE [LARGE SCALE GENOMIC DNA]</scope>
</reference>
<proteinExistence type="predicted"/>
<keyword evidence="1" id="KW-0472">Membrane</keyword>
<feature type="transmembrane region" description="Helical" evidence="1">
    <location>
        <begin position="12"/>
        <end position="33"/>
    </location>
</feature>
<evidence type="ECO:0000256" key="1">
    <source>
        <dbReference type="SAM" id="Phobius"/>
    </source>
</evidence>
<feature type="transmembrane region" description="Helical" evidence="1">
    <location>
        <begin position="39"/>
        <end position="62"/>
    </location>
</feature>